<dbReference type="InterPro" id="IPR002656">
    <property type="entry name" value="Acyl_transf_3_dom"/>
</dbReference>
<dbReference type="InterPro" id="IPR052728">
    <property type="entry name" value="O2_lipid_transport_reg"/>
</dbReference>
<dbReference type="Pfam" id="PF01757">
    <property type="entry name" value="Acyl_transf_3"/>
    <property type="match status" value="1"/>
</dbReference>
<accession>A0A8X7CEU0</accession>
<keyword evidence="5" id="KW-1185">Reference proteome</keyword>
<feature type="domain" description="Acyltransferase 3" evidence="2">
    <location>
        <begin position="149"/>
        <end position="429"/>
    </location>
</feature>
<keyword evidence="1" id="KW-0812">Transmembrane</keyword>
<evidence type="ECO:0000313" key="4">
    <source>
        <dbReference type="EMBL" id="GFY69559.1"/>
    </source>
</evidence>
<feature type="transmembrane region" description="Helical" evidence="1">
    <location>
        <begin position="384"/>
        <end position="403"/>
    </location>
</feature>
<dbReference type="Proteomes" id="UP000886998">
    <property type="component" value="Unassembled WGS sequence"/>
</dbReference>
<keyword evidence="1" id="KW-1133">Transmembrane helix</keyword>
<dbReference type="EMBL" id="BMAV01017705">
    <property type="protein sequence ID" value="GFY69559.1"/>
    <property type="molecule type" value="Genomic_DNA"/>
</dbReference>
<dbReference type="PANTHER" id="PTHR11161:SF0">
    <property type="entry name" value="O-ACYLTRANSFERASE LIKE PROTEIN"/>
    <property type="match status" value="1"/>
</dbReference>
<organism evidence="4 5">
    <name type="scientific">Trichonephila inaurata madagascariensis</name>
    <dbReference type="NCBI Taxonomy" id="2747483"/>
    <lineage>
        <taxon>Eukaryota</taxon>
        <taxon>Metazoa</taxon>
        <taxon>Ecdysozoa</taxon>
        <taxon>Arthropoda</taxon>
        <taxon>Chelicerata</taxon>
        <taxon>Arachnida</taxon>
        <taxon>Araneae</taxon>
        <taxon>Araneomorphae</taxon>
        <taxon>Entelegynae</taxon>
        <taxon>Araneoidea</taxon>
        <taxon>Nephilidae</taxon>
        <taxon>Trichonephila</taxon>
        <taxon>Trichonephila inaurata</taxon>
    </lineage>
</organism>
<dbReference type="InterPro" id="IPR006621">
    <property type="entry name" value="Nose-resist-to-fluoxetine_N"/>
</dbReference>
<dbReference type="AlphaFoldDB" id="A0A8X7CEU0"/>
<sequence length="544" mass="62242">MVDGILSGSMTFLGIYDQCLNTTVPHPKMKEKALFRGQYCLTEIRSPLPPKTRRYKLYDEVEELRNFSGTEVVKFLSTKAHFHYIIPFRAGLCVPSGCSKDDLSQLLSIGTLFLIEDIATEPVAQMIINGSEAVDTFFFMSIAPMYYFILLFATLIPLMGSGPLFNETMEEFVYPCSQYWWRNVLFINNYFHLKDMCMVHTWYVSCDFQLYLASLIVILPLLKSEKIGVAINIILIGVSVIYTGILTYVGQIIPTVIMTMPDPIDRNLGYLYTYGNTLSRGGPYFIGILTGYLLFKYPEAKIPKIFQVFGWCLAILSSGLIVFITGAWYRIRPPTPLEVLMYATFYKVAFTSGIAWMTFCCITGRGGILNKFLSWKVWIPLGKLVFLIYLIQPIFQTLFIANFRSTQEYTHLFFIVQFFGFLCISSLLAMICNMLVESPFLSLEKIFFKTDEEKRDTVEDANVTFDALNGLKMNMKTDTARLENGSNNPAFDSVDGEVRDSLKEDETLTGNEIERCITRIMPTKPTYAEKENLRMRRRGWPSAW</sequence>
<feature type="transmembrane region" description="Helical" evidence="1">
    <location>
        <begin position="409"/>
        <end position="436"/>
    </location>
</feature>
<dbReference type="Pfam" id="PF20146">
    <property type="entry name" value="NRF"/>
    <property type="match status" value="1"/>
</dbReference>
<evidence type="ECO:0000259" key="2">
    <source>
        <dbReference type="Pfam" id="PF01757"/>
    </source>
</evidence>
<dbReference type="GO" id="GO:0016747">
    <property type="term" value="F:acyltransferase activity, transferring groups other than amino-acyl groups"/>
    <property type="evidence" value="ECO:0007669"/>
    <property type="project" value="InterPro"/>
</dbReference>
<keyword evidence="1" id="KW-0472">Membrane</keyword>
<proteinExistence type="predicted"/>
<evidence type="ECO:0000256" key="1">
    <source>
        <dbReference type="SAM" id="Phobius"/>
    </source>
</evidence>
<feature type="transmembrane region" description="Helical" evidence="1">
    <location>
        <begin position="341"/>
        <end position="363"/>
    </location>
</feature>
<reference evidence="4" key="1">
    <citation type="submission" date="2020-08" db="EMBL/GenBank/DDBJ databases">
        <title>Multicomponent nature underlies the extraordinary mechanical properties of spider dragline silk.</title>
        <authorList>
            <person name="Kono N."/>
            <person name="Nakamura H."/>
            <person name="Mori M."/>
            <person name="Yoshida Y."/>
            <person name="Ohtoshi R."/>
            <person name="Malay A.D."/>
            <person name="Moran D.A.P."/>
            <person name="Tomita M."/>
            <person name="Numata K."/>
            <person name="Arakawa K."/>
        </authorList>
    </citation>
    <scope>NUCLEOTIDE SEQUENCE</scope>
</reference>
<comment type="caution">
    <text evidence="4">The sequence shown here is derived from an EMBL/GenBank/DDBJ whole genome shotgun (WGS) entry which is preliminary data.</text>
</comment>
<dbReference type="PANTHER" id="PTHR11161">
    <property type="entry name" value="O-ACYLTRANSFERASE"/>
    <property type="match status" value="1"/>
</dbReference>
<gene>
    <name evidence="4" type="primary">AVEN_14282_1</name>
    <name evidence="4" type="ORF">TNIN_116451</name>
</gene>
<protein>
    <submittedName>
        <fullName evidence="4">NRF domain-containing protein</fullName>
    </submittedName>
</protein>
<feature type="transmembrane region" description="Helical" evidence="1">
    <location>
        <begin position="307"/>
        <end position="329"/>
    </location>
</feature>
<feature type="transmembrane region" description="Helical" evidence="1">
    <location>
        <begin position="277"/>
        <end position="295"/>
    </location>
</feature>
<feature type="transmembrane region" description="Helical" evidence="1">
    <location>
        <begin position="229"/>
        <end position="257"/>
    </location>
</feature>
<dbReference type="OrthoDB" id="6585993at2759"/>
<feature type="transmembrane region" description="Helical" evidence="1">
    <location>
        <begin position="202"/>
        <end position="222"/>
    </location>
</feature>
<evidence type="ECO:0000313" key="5">
    <source>
        <dbReference type="Proteomes" id="UP000886998"/>
    </source>
</evidence>
<feature type="transmembrane region" description="Helical" evidence="1">
    <location>
        <begin position="145"/>
        <end position="165"/>
    </location>
</feature>
<name>A0A8X7CEU0_9ARAC</name>
<feature type="domain" description="Nose resistant-to-fluoxetine protein N-terminal" evidence="3">
    <location>
        <begin position="3"/>
        <end position="107"/>
    </location>
</feature>
<evidence type="ECO:0000259" key="3">
    <source>
        <dbReference type="Pfam" id="PF20146"/>
    </source>
</evidence>